<keyword evidence="12" id="KW-1185">Reference proteome</keyword>
<dbReference type="PANTHER" id="PTHR31563:SF10">
    <property type="entry name" value="ION CHANNEL POLLUX-RELATED"/>
    <property type="match status" value="1"/>
</dbReference>
<evidence type="ECO:0000256" key="1">
    <source>
        <dbReference type="ARBA" id="ARBA00004127"/>
    </source>
</evidence>
<dbReference type="PANTHER" id="PTHR31563">
    <property type="entry name" value="ION CHANNEL POLLUX-RELATED"/>
    <property type="match status" value="1"/>
</dbReference>
<evidence type="ECO:0000256" key="8">
    <source>
        <dbReference type="SAM" id="MobiDB-lite"/>
    </source>
</evidence>
<keyword evidence="3 9" id="KW-0812">Transmembrane</keyword>
<accession>A0ABP9CP08</accession>
<evidence type="ECO:0000313" key="12">
    <source>
        <dbReference type="Proteomes" id="UP001501265"/>
    </source>
</evidence>
<comment type="subcellular location">
    <subcellularLocation>
        <location evidence="1">Endomembrane system</location>
        <topology evidence="1">Multi-pass membrane protein</topology>
    </subcellularLocation>
</comment>
<comment type="caution">
    <text evidence="11">The sequence shown here is derived from an EMBL/GenBank/DDBJ whole genome shotgun (WGS) entry which is preliminary data.</text>
</comment>
<feature type="region of interest" description="Disordered" evidence="8">
    <location>
        <begin position="632"/>
        <end position="671"/>
    </location>
</feature>
<protein>
    <submittedName>
        <fullName evidence="11">Lipoprotein</fullName>
    </submittedName>
</protein>
<gene>
    <name evidence="11" type="ORF">GCM10023220_49290</name>
</gene>
<feature type="transmembrane region" description="Helical" evidence="9">
    <location>
        <begin position="94"/>
        <end position="120"/>
    </location>
</feature>
<evidence type="ECO:0000259" key="10">
    <source>
        <dbReference type="Pfam" id="PF06241"/>
    </source>
</evidence>
<dbReference type="Proteomes" id="UP001501265">
    <property type="component" value="Unassembled WGS sequence"/>
</dbReference>
<proteinExistence type="predicted"/>
<dbReference type="InterPro" id="IPR010420">
    <property type="entry name" value="CASTOR/POLLUX/SYM8_dom"/>
</dbReference>
<dbReference type="InterPro" id="IPR036291">
    <property type="entry name" value="NAD(P)-bd_dom_sf"/>
</dbReference>
<evidence type="ECO:0000256" key="9">
    <source>
        <dbReference type="SAM" id="Phobius"/>
    </source>
</evidence>
<dbReference type="Gene3D" id="3.40.50.720">
    <property type="entry name" value="NAD(P)-binding Rossmann-like Domain"/>
    <property type="match status" value="1"/>
</dbReference>
<keyword evidence="11" id="KW-0449">Lipoprotein</keyword>
<name>A0ABP9CP08_9ACTN</name>
<evidence type="ECO:0000256" key="2">
    <source>
        <dbReference type="ARBA" id="ARBA00022448"/>
    </source>
</evidence>
<feature type="transmembrane region" description="Helical" evidence="9">
    <location>
        <begin position="36"/>
        <end position="58"/>
    </location>
</feature>
<keyword evidence="7" id="KW-0407">Ion channel</keyword>
<reference evidence="12" key="1">
    <citation type="journal article" date="2019" name="Int. J. Syst. Evol. Microbiol.">
        <title>The Global Catalogue of Microorganisms (GCM) 10K type strain sequencing project: providing services to taxonomists for standard genome sequencing and annotation.</title>
        <authorList>
            <consortium name="The Broad Institute Genomics Platform"/>
            <consortium name="The Broad Institute Genome Sequencing Center for Infectious Disease"/>
            <person name="Wu L."/>
            <person name="Ma J."/>
        </authorList>
    </citation>
    <scope>NUCLEOTIDE SEQUENCE [LARGE SCALE GENOMIC DNA]</scope>
    <source>
        <strain evidence="12">JCM 18081</strain>
    </source>
</reference>
<dbReference type="SUPFAM" id="SSF51735">
    <property type="entry name" value="NAD(P)-binding Rossmann-fold domains"/>
    <property type="match status" value="1"/>
</dbReference>
<evidence type="ECO:0000256" key="6">
    <source>
        <dbReference type="ARBA" id="ARBA00023136"/>
    </source>
</evidence>
<evidence type="ECO:0000256" key="5">
    <source>
        <dbReference type="ARBA" id="ARBA00023065"/>
    </source>
</evidence>
<dbReference type="InterPro" id="IPR044849">
    <property type="entry name" value="CASTOR/POLLUX/SYM8-like"/>
</dbReference>
<keyword evidence="2" id="KW-0813">Transport</keyword>
<evidence type="ECO:0000256" key="3">
    <source>
        <dbReference type="ARBA" id="ARBA00022692"/>
    </source>
</evidence>
<feature type="compositionally biased region" description="Basic and acidic residues" evidence="8">
    <location>
        <begin position="654"/>
        <end position="664"/>
    </location>
</feature>
<feature type="compositionally biased region" description="Gly residues" evidence="8">
    <location>
        <begin position="638"/>
        <end position="651"/>
    </location>
</feature>
<dbReference type="EMBL" id="BAABIG010000052">
    <property type="protein sequence ID" value="GAA4812179.1"/>
    <property type="molecule type" value="Genomic_DNA"/>
</dbReference>
<keyword evidence="6 9" id="KW-0472">Membrane</keyword>
<dbReference type="Pfam" id="PF06241">
    <property type="entry name" value="Castor_Poll_mid"/>
    <property type="match status" value="1"/>
</dbReference>
<feature type="domain" description="CASTOR/POLLUX/SYM8 ion channel conserved" evidence="10">
    <location>
        <begin position="279"/>
        <end position="370"/>
    </location>
</feature>
<evidence type="ECO:0000256" key="7">
    <source>
        <dbReference type="ARBA" id="ARBA00023303"/>
    </source>
</evidence>
<evidence type="ECO:0000313" key="11">
    <source>
        <dbReference type="EMBL" id="GAA4812179.1"/>
    </source>
</evidence>
<keyword evidence="4 9" id="KW-1133">Transmembrane helix</keyword>
<sequence length="671" mass="69937">MVRGRQPMPAQGRARHALRVRARYAFDRRLARSTGVLLAWLAAGCLAVVVPVSTVLVWTDPGAPRSLSGRLTAVWRTSAETLRLGGVTGSPLRMLLSVLLGLMALLCVSTLVGLVTTGLGERLEDLRRGRSTVLEREHAVVIGWTEQVFTVVGELLAARARGVVAVLADRDPADMEAALTAVLGATAGLRIVCRTGRPTDPAALALVNPADARSVLVLPAADDESDLEVVRVLLALRTLLGGRAGPPVVAAVRDARHLPAARFAAGPGSRVLETDLSTARLLAQSARRPGLPAALHDLLDFAGAELHVVDLPRPAGLSFAQLALCFDTWCVVGYLRADGRAVLTPPAATVPAPGDRLVVVAHDDRAAPPTDCRSHIDRTAMAAPVPPGDAPLRLLLLGWNRRAPLLVDMVGRTARPGSVLDVVTAPGAGPAEADRTGPGGSAHLRLTHRVADPAAPETVRALDVFGYDGIVVLGPDAGTGAERSDDQTLLTLLMLRMREEGEGRTLPVVAELSDHDSRALAPLGPASAAVVRGELTALLMAQISQDPALAAVFDEIFAVRGGALDLRPAGHYVRTGGEASFATVAAAALERGECAIGYRTDDPRGDGIRICPRKTERRRWQAGDEVLVLTAAPATPGGTPGHGTAAGGGAEVPGTRRESEDGGRKAGQPPG</sequence>
<organism evidence="11 12">
    <name type="scientific">Streptomyces ziwulingensis</name>
    <dbReference type="NCBI Taxonomy" id="1045501"/>
    <lineage>
        <taxon>Bacteria</taxon>
        <taxon>Bacillati</taxon>
        <taxon>Actinomycetota</taxon>
        <taxon>Actinomycetes</taxon>
        <taxon>Kitasatosporales</taxon>
        <taxon>Streptomycetaceae</taxon>
        <taxon>Streptomyces</taxon>
    </lineage>
</organism>
<keyword evidence="5" id="KW-0406">Ion transport</keyword>
<evidence type="ECO:0000256" key="4">
    <source>
        <dbReference type="ARBA" id="ARBA00022989"/>
    </source>
</evidence>